<gene>
    <name evidence="2" type="ORF">V6R86_01260</name>
</gene>
<evidence type="ECO:0000313" key="2">
    <source>
        <dbReference type="EMBL" id="WWM69362.1"/>
    </source>
</evidence>
<organism evidence="2 3">
    <name type="scientific">Sphingomonas kaistensis</name>
    <dbReference type="NCBI Taxonomy" id="298708"/>
    <lineage>
        <taxon>Bacteria</taxon>
        <taxon>Pseudomonadati</taxon>
        <taxon>Pseudomonadota</taxon>
        <taxon>Alphaproteobacteria</taxon>
        <taxon>Sphingomonadales</taxon>
        <taxon>Sphingomonadaceae</taxon>
        <taxon>Sphingomonas</taxon>
    </lineage>
</organism>
<dbReference type="Proteomes" id="UP001382935">
    <property type="component" value="Chromosome"/>
</dbReference>
<name>A0ABZ2G0L8_9SPHN</name>
<keyword evidence="1" id="KW-0732">Signal</keyword>
<dbReference type="EMBL" id="CP145607">
    <property type="protein sequence ID" value="WWM69362.1"/>
    <property type="molecule type" value="Genomic_DNA"/>
</dbReference>
<reference evidence="2 3" key="1">
    <citation type="submission" date="2024-02" db="EMBL/GenBank/DDBJ databases">
        <title>Full genome sequence of Sphingomonas kaistensis.</title>
        <authorList>
            <person name="Poletto B.L."/>
            <person name="Silva G."/>
            <person name="Galante D."/>
            <person name="Campos K.R."/>
            <person name="Santos M.B.N."/>
            <person name="Sacchi C.T."/>
        </authorList>
    </citation>
    <scope>NUCLEOTIDE SEQUENCE [LARGE SCALE GENOMIC DNA]</scope>
    <source>
        <strain evidence="2 3">MA4R</strain>
    </source>
</reference>
<dbReference type="RefSeq" id="WP_338501336.1">
    <property type="nucleotide sequence ID" value="NZ_CP145607.1"/>
</dbReference>
<evidence type="ECO:0008006" key="4">
    <source>
        <dbReference type="Google" id="ProtNLM"/>
    </source>
</evidence>
<evidence type="ECO:0000256" key="1">
    <source>
        <dbReference type="SAM" id="SignalP"/>
    </source>
</evidence>
<feature type="chain" id="PRO_5045231009" description="Rap1a immunity protein domain-containing protein" evidence="1">
    <location>
        <begin position="23"/>
        <end position="128"/>
    </location>
</feature>
<evidence type="ECO:0000313" key="3">
    <source>
        <dbReference type="Proteomes" id="UP001382935"/>
    </source>
</evidence>
<proteinExistence type="predicted"/>
<sequence>MRSMTLAFGAGLLSLAAVPAAAQSMNADVYHARAAALMKKGPLALMHRGEIRALMEEGKKAGEKSREQRLALAKAGGKPRFCPPEGKQAMDAREFMARLGAIPKAERQRIDMTEALTRIMAAKYPCKA</sequence>
<accession>A0ABZ2G0L8</accession>
<keyword evidence="3" id="KW-1185">Reference proteome</keyword>
<protein>
    <recommendedName>
        <fullName evidence="4">Rap1a immunity protein domain-containing protein</fullName>
    </recommendedName>
</protein>
<feature type="signal peptide" evidence="1">
    <location>
        <begin position="1"/>
        <end position="22"/>
    </location>
</feature>